<keyword evidence="4" id="KW-1185">Reference proteome</keyword>
<evidence type="ECO:0000313" key="3">
    <source>
        <dbReference type="EMBL" id="GHB52693.1"/>
    </source>
</evidence>
<dbReference type="InterPro" id="IPR036396">
    <property type="entry name" value="Cyt_P450_sf"/>
</dbReference>
<comment type="caution">
    <text evidence="3">The sequence shown here is derived from an EMBL/GenBank/DDBJ whole genome shotgun (WGS) entry which is preliminary data.</text>
</comment>
<dbReference type="SUPFAM" id="SSF48264">
    <property type="entry name" value="Cytochrome P450"/>
    <property type="match status" value="1"/>
</dbReference>
<name>A0ABQ3ESR3_9ACTN</name>
<evidence type="ECO:0000313" key="4">
    <source>
        <dbReference type="Proteomes" id="UP000642673"/>
    </source>
</evidence>
<dbReference type="CDD" id="cd11029">
    <property type="entry name" value="CYP107-like"/>
    <property type="match status" value="1"/>
</dbReference>
<dbReference type="PANTHER" id="PTHR46696">
    <property type="entry name" value="P450, PUTATIVE (EUROFUNG)-RELATED"/>
    <property type="match status" value="1"/>
</dbReference>
<evidence type="ECO:0000256" key="2">
    <source>
        <dbReference type="SAM" id="MobiDB-lite"/>
    </source>
</evidence>
<feature type="region of interest" description="Disordered" evidence="2">
    <location>
        <begin position="1"/>
        <end position="23"/>
    </location>
</feature>
<dbReference type="PANTHER" id="PTHR46696:SF1">
    <property type="entry name" value="CYTOCHROME P450 YJIB-RELATED"/>
    <property type="match status" value="1"/>
</dbReference>
<sequence length="410" mass="45297">MTQRTDSRPKTQGAPLPQPFGEAFTRDPHAVYRRLREEGRVHHVALPDGSPVWLVIHEADVREGLADPRLSVNKRHSTTGYTGFCLPSALDRNLLNIDPDDHRRLRRLVSYGFTPRRVGQLRDSVQGIVDDLVTSLAQEMDARGEADAVAGFAKPLPLRVIGSLLAVPDADQDRFSGWVTGMLAPRGREELVDAIGRIHCFLIDLVAARRAAPGDDLLSDLIAARDEEDRLTEDELVSLAFLILLAGSENVQHVIANGLLTLLTHPEQLAELRERPALFPAAVEELLRHAQPIQTTIRRFATEPVELGGVLIPAGDTVLLCLASAHRDPARYPDPERFDIHRADTAHLALGQGMHYCLGAPLARLQITLALRTLLDRFPGLRTARPAGQLPWTTTFRFHALRELPLTTAP</sequence>
<reference evidence="4" key="1">
    <citation type="journal article" date="2019" name="Int. J. Syst. Evol. Microbiol.">
        <title>The Global Catalogue of Microorganisms (GCM) 10K type strain sequencing project: providing services to taxonomists for standard genome sequencing and annotation.</title>
        <authorList>
            <consortium name="The Broad Institute Genomics Platform"/>
            <consortium name="The Broad Institute Genome Sequencing Center for Infectious Disease"/>
            <person name="Wu L."/>
            <person name="Ma J."/>
        </authorList>
    </citation>
    <scope>NUCLEOTIDE SEQUENCE [LARGE SCALE GENOMIC DNA]</scope>
    <source>
        <strain evidence="4">JCM 4738</strain>
    </source>
</reference>
<proteinExistence type="inferred from homology"/>
<evidence type="ECO:0000256" key="1">
    <source>
        <dbReference type="ARBA" id="ARBA00010617"/>
    </source>
</evidence>
<comment type="similarity">
    <text evidence="1">Belongs to the cytochrome P450 family.</text>
</comment>
<gene>
    <name evidence="3" type="ORF">GCM10010347_23270</name>
</gene>
<dbReference type="InterPro" id="IPR001128">
    <property type="entry name" value="Cyt_P450"/>
</dbReference>
<dbReference type="PRINTS" id="PR00359">
    <property type="entry name" value="BP450"/>
</dbReference>
<organism evidence="3 4">
    <name type="scientific">Streptomyces cirratus</name>
    <dbReference type="NCBI Taxonomy" id="68187"/>
    <lineage>
        <taxon>Bacteria</taxon>
        <taxon>Bacillati</taxon>
        <taxon>Actinomycetota</taxon>
        <taxon>Actinomycetes</taxon>
        <taxon>Kitasatosporales</taxon>
        <taxon>Streptomycetaceae</taxon>
        <taxon>Streptomyces</taxon>
    </lineage>
</organism>
<dbReference type="Gene3D" id="1.10.630.10">
    <property type="entry name" value="Cytochrome P450"/>
    <property type="match status" value="1"/>
</dbReference>
<dbReference type="Proteomes" id="UP000642673">
    <property type="component" value="Unassembled WGS sequence"/>
</dbReference>
<dbReference type="InterPro" id="IPR002397">
    <property type="entry name" value="Cyt_P450_B"/>
</dbReference>
<dbReference type="EMBL" id="BMVP01000003">
    <property type="protein sequence ID" value="GHB52693.1"/>
    <property type="molecule type" value="Genomic_DNA"/>
</dbReference>
<protein>
    <submittedName>
        <fullName evidence="3">Cytochrome P450 hydroxylase</fullName>
    </submittedName>
</protein>
<accession>A0ABQ3ESR3</accession>
<dbReference type="RefSeq" id="WP_190183971.1">
    <property type="nucleotide sequence ID" value="NZ_BMVP01000003.1"/>
</dbReference>
<dbReference type="Pfam" id="PF00067">
    <property type="entry name" value="p450"/>
    <property type="match status" value="2"/>
</dbReference>